<feature type="signal peptide" evidence="1">
    <location>
        <begin position="1"/>
        <end position="27"/>
    </location>
</feature>
<feature type="chain" id="PRO_5043642353" description="Transmembrane protein" evidence="1">
    <location>
        <begin position="28"/>
        <end position="92"/>
    </location>
</feature>
<dbReference type="AlphaFoldDB" id="A0AAV9FEK8"/>
<organism evidence="2 3">
    <name type="scientific">Acorus calamus</name>
    <name type="common">Sweet flag</name>
    <dbReference type="NCBI Taxonomy" id="4465"/>
    <lineage>
        <taxon>Eukaryota</taxon>
        <taxon>Viridiplantae</taxon>
        <taxon>Streptophyta</taxon>
        <taxon>Embryophyta</taxon>
        <taxon>Tracheophyta</taxon>
        <taxon>Spermatophyta</taxon>
        <taxon>Magnoliopsida</taxon>
        <taxon>Liliopsida</taxon>
        <taxon>Acoraceae</taxon>
        <taxon>Acorus</taxon>
    </lineage>
</organism>
<reference evidence="2" key="2">
    <citation type="submission" date="2023-06" db="EMBL/GenBank/DDBJ databases">
        <authorList>
            <person name="Ma L."/>
            <person name="Liu K.-W."/>
            <person name="Li Z."/>
            <person name="Hsiao Y.-Y."/>
            <person name="Qi Y."/>
            <person name="Fu T."/>
            <person name="Tang G."/>
            <person name="Zhang D."/>
            <person name="Sun W.-H."/>
            <person name="Liu D.-K."/>
            <person name="Li Y."/>
            <person name="Chen G.-Z."/>
            <person name="Liu X.-D."/>
            <person name="Liao X.-Y."/>
            <person name="Jiang Y.-T."/>
            <person name="Yu X."/>
            <person name="Hao Y."/>
            <person name="Huang J."/>
            <person name="Zhao X.-W."/>
            <person name="Ke S."/>
            <person name="Chen Y.-Y."/>
            <person name="Wu W.-L."/>
            <person name="Hsu J.-L."/>
            <person name="Lin Y.-F."/>
            <person name="Huang M.-D."/>
            <person name="Li C.-Y."/>
            <person name="Huang L."/>
            <person name="Wang Z.-W."/>
            <person name="Zhao X."/>
            <person name="Zhong W.-Y."/>
            <person name="Peng D.-H."/>
            <person name="Ahmad S."/>
            <person name="Lan S."/>
            <person name="Zhang J.-S."/>
            <person name="Tsai W.-C."/>
            <person name="Van De Peer Y."/>
            <person name="Liu Z.-J."/>
        </authorList>
    </citation>
    <scope>NUCLEOTIDE SEQUENCE</scope>
    <source>
        <strain evidence="2">CP</strain>
        <tissue evidence="2">Leaves</tissue>
    </source>
</reference>
<protein>
    <recommendedName>
        <fullName evidence="4">Transmembrane protein</fullName>
    </recommendedName>
</protein>
<accession>A0AAV9FEK8</accession>
<evidence type="ECO:0008006" key="4">
    <source>
        <dbReference type="Google" id="ProtNLM"/>
    </source>
</evidence>
<reference evidence="2" key="1">
    <citation type="journal article" date="2023" name="Nat. Commun.">
        <title>Diploid and tetraploid genomes of Acorus and the evolution of monocots.</title>
        <authorList>
            <person name="Ma L."/>
            <person name="Liu K.W."/>
            <person name="Li Z."/>
            <person name="Hsiao Y.Y."/>
            <person name="Qi Y."/>
            <person name="Fu T."/>
            <person name="Tang G.D."/>
            <person name="Zhang D."/>
            <person name="Sun W.H."/>
            <person name="Liu D.K."/>
            <person name="Li Y."/>
            <person name="Chen G.Z."/>
            <person name="Liu X.D."/>
            <person name="Liao X.Y."/>
            <person name="Jiang Y.T."/>
            <person name="Yu X."/>
            <person name="Hao Y."/>
            <person name="Huang J."/>
            <person name="Zhao X.W."/>
            <person name="Ke S."/>
            <person name="Chen Y.Y."/>
            <person name="Wu W.L."/>
            <person name="Hsu J.L."/>
            <person name="Lin Y.F."/>
            <person name="Huang M.D."/>
            <person name="Li C.Y."/>
            <person name="Huang L."/>
            <person name="Wang Z.W."/>
            <person name="Zhao X."/>
            <person name="Zhong W.Y."/>
            <person name="Peng D.H."/>
            <person name="Ahmad S."/>
            <person name="Lan S."/>
            <person name="Zhang J.S."/>
            <person name="Tsai W.C."/>
            <person name="Van de Peer Y."/>
            <person name="Liu Z.J."/>
        </authorList>
    </citation>
    <scope>NUCLEOTIDE SEQUENCE</scope>
    <source>
        <strain evidence="2">CP</strain>
    </source>
</reference>
<dbReference type="InterPro" id="IPR044700">
    <property type="entry name" value="PIP2/PIPL1"/>
</dbReference>
<keyword evidence="3" id="KW-1185">Reference proteome</keyword>
<dbReference type="GO" id="GO:0050793">
    <property type="term" value="P:regulation of developmental process"/>
    <property type="evidence" value="ECO:0007669"/>
    <property type="project" value="InterPro"/>
</dbReference>
<keyword evidence="1" id="KW-0732">Signal</keyword>
<gene>
    <name evidence="2" type="ORF">QJS10_CPA02g00330</name>
</gene>
<dbReference type="PANTHER" id="PTHR34663">
    <property type="entry name" value="OS06G0637400 PROTEIN"/>
    <property type="match status" value="1"/>
</dbReference>
<dbReference type="GO" id="GO:0045087">
    <property type="term" value="P:innate immune response"/>
    <property type="evidence" value="ECO:0007669"/>
    <property type="project" value="InterPro"/>
</dbReference>
<comment type="caution">
    <text evidence="2">The sequence shown here is derived from an EMBL/GenBank/DDBJ whole genome shotgun (WGS) entry which is preliminary data.</text>
</comment>
<proteinExistence type="predicted"/>
<evidence type="ECO:0000256" key="1">
    <source>
        <dbReference type="SAM" id="SignalP"/>
    </source>
</evidence>
<sequence>MATTESKSLGFLLLFLVMNTLALSSQARTLRMPNEAYGGLEGFFDGLSVWGAKNAGPSPGGGGHKFTTMVGIKISGPSPGLGHAQVISANHQ</sequence>
<name>A0AAV9FEK8_ACOCL</name>
<evidence type="ECO:0000313" key="2">
    <source>
        <dbReference type="EMBL" id="KAK1323047.1"/>
    </source>
</evidence>
<dbReference type="PANTHER" id="PTHR34663:SF9">
    <property type="entry name" value="OS06G0637400 PROTEIN"/>
    <property type="match status" value="1"/>
</dbReference>
<dbReference type="Proteomes" id="UP001180020">
    <property type="component" value="Unassembled WGS sequence"/>
</dbReference>
<dbReference type="EMBL" id="JAUJYO010000002">
    <property type="protein sequence ID" value="KAK1323047.1"/>
    <property type="molecule type" value="Genomic_DNA"/>
</dbReference>
<evidence type="ECO:0000313" key="3">
    <source>
        <dbReference type="Proteomes" id="UP001180020"/>
    </source>
</evidence>